<dbReference type="GO" id="GO:0005524">
    <property type="term" value="F:ATP binding"/>
    <property type="evidence" value="ECO:0007669"/>
    <property type="project" value="UniProtKB-KW"/>
</dbReference>
<feature type="region of interest" description="Disordered" evidence="12">
    <location>
        <begin position="1"/>
        <end position="30"/>
    </location>
</feature>
<dbReference type="SMART" id="SM00090">
    <property type="entry name" value="RIO"/>
    <property type="match status" value="1"/>
</dbReference>
<dbReference type="Gene3D" id="1.10.510.10">
    <property type="entry name" value="Transferase(Phosphotransferase) domain 1"/>
    <property type="match status" value="1"/>
</dbReference>
<keyword evidence="8" id="KW-0067">ATP-binding</keyword>
<keyword evidence="4" id="KW-0808">Transferase</keyword>
<organism evidence="14 15">
    <name type="scientific">Natronoglycomyces albus</name>
    <dbReference type="NCBI Taxonomy" id="2811108"/>
    <lineage>
        <taxon>Bacteria</taxon>
        <taxon>Bacillati</taxon>
        <taxon>Actinomycetota</taxon>
        <taxon>Actinomycetes</taxon>
        <taxon>Glycomycetales</taxon>
        <taxon>Glycomycetaceae</taxon>
        <taxon>Natronoglycomyces</taxon>
    </lineage>
</organism>
<dbReference type="InterPro" id="IPR051272">
    <property type="entry name" value="RIO-type_Ser/Thr_kinase"/>
</dbReference>
<dbReference type="InterPro" id="IPR011009">
    <property type="entry name" value="Kinase-like_dom_sf"/>
</dbReference>
<evidence type="ECO:0000256" key="1">
    <source>
        <dbReference type="ARBA" id="ARBA00009196"/>
    </source>
</evidence>
<feature type="region of interest" description="Disordered" evidence="12">
    <location>
        <begin position="53"/>
        <end position="79"/>
    </location>
</feature>
<dbReference type="GO" id="GO:0004674">
    <property type="term" value="F:protein serine/threonine kinase activity"/>
    <property type="evidence" value="ECO:0007669"/>
    <property type="project" value="UniProtKB-KW"/>
</dbReference>
<dbReference type="EMBL" id="CP070496">
    <property type="protein sequence ID" value="QSB03879.1"/>
    <property type="molecule type" value="Genomic_DNA"/>
</dbReference>
<comment type="catalytic activity">
    <reaction evidence="10">
        <text>L-threonyl-[protein] + ATP = O-phospho-L-threonyl-[protein] + ADP + H(+)</text>
        <dbReference type="Rhea" id="RHEA:46608"/>
        <dbReference type="Rhea" id="RHEA-COMP:11060"/>
        <dbReference type="Rhea" id="RHEA-COMP:11605"/>
        <dbReference type="ChEBI" id="CHEBI:15378"/>
        <dbReference type="ChEBI" id="CHEBI:30013"/>
        <dbReference type="ChEBI" id="CHEBI:30616"/>
        <dbReference type="ChEBI" id="CHEBI:61977"/>
        <dbReference type="ChEBI" id="CHEBI:456216"/>
        <dbReference type="EC" id="2.7.11.1"/>
    </reaction>
</comment>
<evidence type="ECO:0000256" key="10">
    <source>
        <dbReference type="ARBA" id="ARBA00047899"/>
    </source>
</evidence>
<feature type="domain" description="RIO kinase" evidence="13">
    <location>
        <begin position="68"/>
        <end position="312"/>
    </location>
</feature>
<keyword evidence="7 14" id="KW-0418">Kinase</keyword>
<keyword evidence="6" id="KW-0547">Nucleotide-binding</keyword>
<evidence type="ECO:0000256" key="7">
    <source>
        <dbReference type="ARBA" id="ARBA00022777"/>
    </source>
</evidence>
<evidence type="ECO:0000256" key="6">
    <source>
        <dbReference type="ARBA" id="ARBA00022741"/>
    </source>
</evidence>
<dbReference type="Proteomes" id="UP000662939">
    <property type="component" value="Chromosome"/>
</dbReference>
<dbReference type="AlphaFoldDB" id="A0A895XKC0"/>
<keyword evidence="3" id="KW-0723">Serine/threonine-protein kinase</keyword>
<evidence type="ECO:0000256" key="4">
    <source>
        <dbReference type="ARBA" id="ARBA00022679"/>
    </source>
</evidence>
<evidence type="ECO:0000256" key="9">
    <source>
        <dbReference type="ARBA" id="ARBA00022842"/>
    </source>
</evidence>
<dbReference type="Pfam" id="PF01163">
    <property type="entry name" value="RIO1"/>
    <property type="match status" value="1"/>
</dbReference>
<reference evidence="14" key="1">
    <citation type="submission" date="2021-02" db="EMBL/GenBank/DDBJ databases">
        <title>Natronoglycomyces albus gen. nov., sp. nov, a haloalkaliphilic actinobacterium from a soda solonchak soil.</title>
        <authorList>
            <person name="Sorokin D.Y."/>
            <person name="Khijniak T.V."/>
            <person name="Zakharycheva A.P."/>
            <person name="Boueva O.V."/>
            <person name="Ariskina E.V."/>
            <person name="Hahnke R.L."/>
            <person name="Bunk B."/>
            <person name="Sproer C."/>
            <person name="Schumann P."/>
            <person name="Evtushenko L.I."/>
            <person name="Kublanov I.V."/>
        </authorList>
    </citation>
    <scope>NUCLEOTIDE SEQUENCE</scope>
    <source>
        <strain evidence="14">DSM 106290</strain>
    </source>
</reference>
<dbReference type="InterPro" id="IPR018934">
    <property type="entry name" value="RIO_dom"/>
</dbReference>
<feature type="compositionally biased region" description="Basic and acidic residues" evidence="12">
    <location>
        <begin position="54"/>
        <end position="65"/>
    </location>
</feature>
<keyword evidence="15" id="KW-1185">Reference proteome</keyword>
<evidence type="ECO:0000313" key="15">
    <source>
        <dbReference type="Proteomes" id="UP000662939"/>
    </source>
</evidence>
<dbReference type="EC" id="2.7.11.1" evidence="2"/>
<dbReference type="RefSeq" id="WP_213169877.1">
    <property type="nucleotide sequence ID" value="NZ_CP070496.1"/>
</dbReference>
<comment type="similarity">
    <text evidence="1">Belongs to the protein kinase superfamily. RIO-type Ser/Thr kinase family.</text>
</comment>
<protein>
    <recommendedName>
        <fullName evidence="2">non-specific serine/threonine protein kinase</fullName>
        <ecNumber evidence="2">2.7.11.1</ecNumber>
    </recommendedName>
</protein>
<feature type="compositionally biased region" description="Basic residues" evidence="12">
    <location>
        <begin position="15"/>
        <end position="25"/>
    </location>
</feature>
<evidence type="ECO:0000256" key="2">
    <source>
        <dbReference type="ARBA" id="ARBA00012513"/>
    </source>
</evidence>
<evidence type="ECO:0000256" key="8">
    <source>
        <dbReference type="ARBA" id="ARBA00022840"/>
    </source>
</evidence>
<dbReference type="KEGG" id="nav:JQS30_08560"/>
<name>A0A895XKC0_9ACTN</name>
<dbReference type="Gene3D" id="3.30.200.20">
    <property type="entry name" value="Phosphorylase Kinase, domain 1"/>
    <property type="match status" value="1"/>
</dbReference>
<evidence type="ECO:0000259" key="13">
    <source>
        <dbReference type="SMART" id="SM00090"/>
    </source>
</evidence>
<accession>A0A895XKC0</accession>
<evidence type="ECO:0000256" key="12">
    <source>
        <dbReference type="SAM" id="MobiDB-lite"/>
    </source>
</evidence>
<dbReference type="SUPFAM" id="SSF56112">
    <property type="entry name" value="Protein kinase-like (PK-like)"/>
    <property type="match status" value="1"/>
</dbReference>
<dbReference type="InterPro" id="IPR000687">
    <property type="entry name" value="RIO_kinase"/>
</dbReference>
<evidence type="ECO:0000313" key="14">
    <source>
        <dbReference type="EMBL" id="QSB03879.1"/>
    </source>
</evidence>
<evidence type="ECO:0000256" key="11">
    <source>
        <dbReference type="ARBA" id="ARBA00048679"/>
    </source>
</evidence>
<evidence type="ECO:0000256" key="5">
    <source>
        <dbReference type="ARBA" id="ARBA00022723"/>
    </source>
</evidence>
<proteinExistence type="inferred from homology"/>
<sequence length="317" mass="36009">MARKNRDEETAMSVHRMRSHQKSQRKKADASLYDAQTEEYYRSFFSEIVEQEVADGRPPEGDRWSIWDQSEPLEKGPEPRPSWLVTELAAVDYELGVLKTGKEADVFLIQRAVPGEPGCLLASKRYRSAHHSHFNRSEDYVAGRGIKSSRQARAIKKGTSFGKLVSSGRWSVAEFDALKLLWQAGVSVPYPVQVFGTEVIMEFIGDDNGEAAPRLEQLRPDPVELKSLWEQLTDDMVTIVREGYTHGDLSAYNSCVWEGRLYLFDLPQIVDLYLNPKGQEFLRRDVVNIGRWFTDRGMAPEKVDGLMATVMIEAGFN</sequence>
<dbReference type="PANTHER" id="PTHR45723">
    <property type="entry name" value="SERINE/THREONINE-PROTEIN KINASE RIO1"/>
    <property type="match status" value="1"/>
</dbReference>
<dbReference type="GO" id="GO:0046872">
    <property type="term" value="F:metal ion binding"/>
    <property type="evidence" value="ECO:0007669"/>
    <property type="project" value="UniProtKB-KW"/>
</dbReference>
<evidence type="ECO:0000256" key="3">
    <source>
        <dbReference type="ARBA" id="ARBA00022527"/>
    </source>
</evidence>
<comment type="catalytic activity">
    <reaction evidence="11">
        <text>L-seryl-[protein] + ATP = O-phospho-L-seryl-[protein] + ADP + H(+)</text>
        <dbReference type="Rhea" id="RHEA:17989"/>
        <dbReference type="Rhea" id="RHEA-COMP:9863"/>
        <dbReference type="Rhea" id="RHEA-COMP:11604"/>
        <dbReference type="ChEBI" id="CHEBI:15378"/>
        <dbReference type="ChEBI" id="CHEBI:29999"/>
        <dbReference type="ChEBI" id="CHEBI:30616"/>
        <dbReference type="ChEBI" id="CHEBI:83421"/>
        <dbReference type="ChEBI" id="CHEBI:456216"/>
        <dbReference type="EC" id="2.7.11.1"/>
    </reaction>
</comment>
<keyword evidence="9" id="KW-0460">Magnesium</keyword>
<keyword evidence="5" id="KW-0479">Metal-binding</keyword>
<gene>
    <name evidence="14" type="ORF">JQS30_08560</name>
</gene>